<keyword evidence="3" id="KW-1185">Reference proteome</keyword>
<feature type="transmembrane region" description="Helical" evidence="1">
    <location>
        <begin position="199"/>
        <end position="222"/>
    </location>
</feature>
<keyword evidence="1" id="KW-0812">Transmembrane</keyword>
<name>A0A6C2TWW2_PONDE</name>
<feature type="transmembrane region" description="Helical" evidence="1">
    <location>
        <begin position="135"/>
        <end position="153"/>
    </location>
</feature>
<feature type="transmembrane region" description="Helical" evidence="1">
    <location>
        <begin position="355"/>
        <end position="373"/>
    </location>
</feature>
<keyword evidence="1" id="KW-0472">Membrane</keyword>
<reference evidence="2 3" key="1">
    <citation type="submission" date="2019-04" db="EMBL/GenBank/DDBJ databases">
        <authorList>
            <person name="Van Vliet M D."/>
        </authorList>
    </citation>
    <scope>NUCLEOTIDE SEQUENCE [LARGE SCALE GENOMIC DNA]</scope>
    <source>
        <strain evidence="2 3">F1</strain>
    </source>
</reference>
<gene>
    <name evidence="2" type="ORF">PDESU_00726</name>
</gene>
<feature type="transmembrane region" description="Helical" evidence="1">
    <location>
        <begin position="327"/>
        <end position="349"/>
    </location>
</feature>
<evidence type="ECO:0000256" key="1">
    <source>
        <dbReference type="SAM" id="Phobius"/>
    </source>
</evidence>
<evidence type="ECO:0000313" key="2">
    <source>
        <dbReference type="EMBL" id="VGO12175.1"/>
    </source>
</evidence>
<feature type="transmembrane region" description="Helical" evidence="1">
    <location>
        <begin position="12"/>
        <end position="30"/>
    </location>
</feature>
<dbReference type="EMBL" id="CAAHFG010000001">
    <property type="protein sequence ID" value="VGO12175.1"/>
    <property type="molecule type" value="Genomic_DNA"/>
</dbReference>
<feature type="transmembrane region" description="Helical" evidence="1">
    <location>
        <begin position="81"/>
        <end position="101"/>
    </location>
</feature>
<dbReference type="RefSeq" id="WP_136077869.1">
    <property type="nucleotide sequence ID" value="NZ_CAAHFG010000001.1"/>
</dbReference>
<keyword evidence="1" id="KW-1133">Transmembrane helix</keyword>
<organism evidence="2 3">
    <name type="scientific">Pontiella desulfatans</name>
    <dbReference type="NCBI Taxonomy" id="2750659"/>
    <lineage>
        <taxon>Bacteria</taxon>
        <taxon>Pseudomonadati</taxon>
        <taxon>Kiritimatiellota</taxon>
        <taxon>Kiritimatiellia</taxon>
        <taxon>Kiritimatiellales</taxon>
        <taxon>Pontiellaceae</taxon>
        <taxon>Pontiella</taxon>
    </lineage>
</organism>
<evidence type="ECO:0000313" key="3">
    <source>
        <dbReference type="Proteomes" id="UP000366872"/>
    </source>
</evidence>
<sequence length="520" mass="56773">MSRNILQGKEGRHWFRAVGMVGLLALFYFASGPVNRTEAEDAYEYAWRLENESGMALLDAHHLLFLPLAKVVSTVVPHARALGVLGFIGSVATALMLYCFYRVLHSQLGVRPRDALVASLVPGVSYGVWRYAAEAEIYALSGMFAVWLLAVAIKSDGRIGSPVVSAIIAAMGSCIHIMNVLPAFAVGVVCLCRKQWRGAVVYGMAYVIVLLAVVGVLVALGWDAEGMHDVSQFAYEGSLFSPRSYPRAVVGIGSGVLSSQFVFAWETVGHWIAQAFPGMGIAEEMFFGKVLGMRLAVIGTATLVACFVSAIGLAFKSIKGWRLPEKHGSSATLAAVAGLWLLLYALIVFRYDPAAPEFWIQAIPAIFLFIFSLQSMGGRFPHLRAAFVLFLVCMLLHNGLVGMLPLKRADADYNAVKASPLLARVEADDLVLSSGSWIFYQYLRYHCPCDVVYLFAVDASADLECRIAGVQGQVYGFDDLGNPPSSLMLRYPEQGNWARKMGLELRDNSSITIVQRMELD</sequence>
<feature type="transmembrane region" description="Helical" evidence="1">
    <location>
        <begin position="165"/>
        <end position="192"/>
    </location>
</feature>
<feature type="transmembrane region" description="Helical" evidence="1">
    <location>
        <begin position="295"/>
        <end position="315"/>
    </location>
</feature>
<dbReference type="AlphaFoldDB" id="A0A6C2TWW2"/>
<protein>
    <recommendedName>
        <fullName evidence="4">Glycosyltransferase RgtA/B/C/D-like domain-containing protein</fullName>
    </recommendedName>
</protein>
<evidence type="ECO:0008006" key="4">
    <source>
        <dbReference type="Google" id="ProtNLM"/>
    </source>
</evidence>
<proteinExistence type="predicted"/>
<dbReference type="Proteomes" id="UP000366872">
    <property type="component" value="Unassembled WGS sequence"/>
</dbReference>
<feature type="transmembrane region" description="Helical" evidence="1">
    <location>
        <begin position="385"/>
        <end position="406"/>
    </location>
</feature>
<accession>A0A6C2TWW2</accession>